<evidence type="ECO:0000313" key="10">
    <source>
        <dbReference type="EMBL" id="MBD2861093.1"/>
    </source>
</evidence>
<keyword evidence="6" id="KW-0564">Palmitate</keyword>
<evidence type="ECO:0000256" key="8">
    <source>
        <dbReference type="ARBA" id="ARBA00023288"/>
    </source>
</evidence>
<evidence type="ECO:0000256" key="2">
    <source>
        <dbReference type="ARBA" id="ARBA00022729"/>
    </source>
</evidence>
<evidence type="ECO:0000256" key="1">
    <source>
        <dbReference type="ARBA" id="ARBA00022475"/>
    </source>
</evidence>
<accession>A0A927GYE1</accession>
<evidence type="ECO:0000256" key="4">
    <source>
        <dbReference type="ARBA" id="ARBA00023125"/>
    </source>
</evidence>
<keyword evidence="11" id="KW-1185">Reference proteome</keyword>
<keyword evidence="8" id="KW-0449">Lipoprotein</keyword>
<keyword evidence="1" id="KW-1003">Cell membrane</keyword>
<name>A0A927GYE1_9BACL</name>
<dbReference type="Gene3D" id="1.10.10.10">
    <property type="entry name" value="Winged helix-like DNA-binding domain superfamily/Winged helix DNA-binding domain"/>
    <property type="match status" value="1"/>
</dbReference>
<evidence type="ECO:0000256" key="6">
    <source>
        <dbReference type="ARBA" id="ARBA00023139"/>
    </source>
</evidence>
<dbReference type="PROSITE" id="PS50949">
    <property type="entry name" value="HTH_GNTR"/>
    <property type="match status" value="1"/>
</dbReference>
<sequence length="463" mass="53366">MKKKPTHEQFQKQLDYMVQTLRADILEGKYATGDYLPSELEQAKMFRLSNKSVRKGLDILNAEGWIEKIPRVGSRVLAKRETVRLTVGINRTDEVNMKLSGLAELFCKRYPWIELEFVPFVSDLGGPGDQRKLAEFDAIVINHLQFQRMKESGHLHLFAPLPEKREIYPFLSGLFKDGGMQYVYPIIFSPIVLCYNKRHFRERGLAEPDGSWTWSDLVRNAIELTNGNGRFGFAFYLLNENRWPLFWLQAGEDLRQEGRSPESLRHSRLMDAVRLCKSIISNRDFFPMFLSENNREINAMFQEGRLSMVINSYMGMNDWQESPGLEYDVSPLPYMNEPITLMISQGVGVLKQTGHPEEAMLLADFLTSLPGQQYIGSHTLSIPSHWGADSSPNKKAFAVPGRYSMYREMMFSYRTHASLGIPALSYSHIFKHVRAYWADLIDERELCERMAEALSEREEHVPG</sequence>
<dbReference type="CDD" id="cd07377">
    <property type="entry name" value="WHTH_GntR"/>
    <property type="match status" value="1"/>
</dbReference>
<dbReference type="AlphaFoldDB" id="A0A927GYE1"/>
<keyword evidence="7" id="KW-0804">Transcription</keyword>
<dbReference type="GO" id="GO:0003677">
    <property type="term" value="F:DNA binding"/>
    <property type="evidence" value="ECO:0007669"/>
    <property type="project" value="UniProtKB-KW"/>
</dbReference>
<dbReference type="Pfam" id="PF01547">
    <property type="entry name" value="SBP_bac_1"/>
    <property type="match status" value="1"/>
</dbReference>
<dbReference type="Pfam" id="PF00392">
    <property type="entry name" value="GntR"/>
    <property type="match status" value="1"/>
</dbReference>
<keyword evidence="2" id="KW-0732">Signal</keyword>
<evidence type="ECO:0000313" key="11">
    <source>
        <dbReference type="Proteomes" id="UP000639396"/>
    </source>
</evidence>
<proteinExistence type="predicted"/>
<dbReference type="InterPro" id="IPR036390">
    <property type="entry name" value="WH_DNA-bd_sf"/>
</dbReference>
<dbReference type="InterPro" id="IPR036388">
    <property type="entry name" value="WH-like_DNA-bd_sf"/>
</dbReference>
<evidence type="ECO:0000256" key="3">
    <source>
        <dbReference type="ARBA" id="ARBA00023015"/>
    </source>
</evidence>
<dbReference type="GO" id="GO:0003700">
    <property type="term" value="F:DNA-binding transcription factor activity"/>
    <property type="evidence" value="ECO:0007669"/>
    <property type="project" value="InterPro"/>
</dbReference>
<dbReference type="RefSeq" id="WP_190924824.1">
    <property type="nucleotide sequence ID" value="NZ_JACXJA010000005.1"/>
</dbReference>
<evidence type="ECO:0000256" key="5">
    <source>
        <dbReference type="ARBA" id="ARBA00023136"/>
    </source>
</evidence>
<protein>
    <submittedName>
        <fullName evidence="10">Extracellular solute-binding protein</fullName>
    </submittedName>
</protein>
<keyword evidence="5" id="KW-0472">Membrane</keyword>
<organism evidence="10 11">
    <name type="scientific">Paenibacillus oceani</name>
    <dbReference type="NCBI Taxonomy" id="2772510"/>
    <lineage>
        <taxon>Bacteria</taxon>
        <taxon>Bacillati</taxon>
        <taxon>Bacillota</taxon>
        <taxon>Bacilli</taxon>
        <taxon>Bacillales</taxon>
        <taxon>Paenibacillaceae</taxon>
        <taxon>Paenibacillus</taxon>
    </lineage>
</organism>
<dbReference type="EMBL" id="JACXJA010000005">
    <property type="protein sequence ID" value="MBD2861093.1"/>
    <property type="molecule type" value="Genomic_DNA"/>
</dbReference>
<dbReference type="InterPro" id="IPR006059">
    <property type="entry name" value="SBP"/>
</dbReference>
<gene>
    <name evidence="10" type="ORF">IDH45_03710</name>
</gene>
<dbReference type="SUPFAM" id="SSF46785">
    <property type="entry name" value="Winged helix' DNA-binding domain"/>
    <property type="match status" value="1"/>
</dbReference>
<keyword evidence="4" id="KW-0238">DNA-binding</keyword>
<dbReference type="SUPFAM" id="SSF53850">
    <property type="entry name" value="Periplasmic binding protein-like II"/>
    <property type="match status" value="1"/>
</dbReference>
<dbReference type="Gene3D" id="3.40.190.10">
    <property type="entry name" value="Periplasmic binding protein-like II"/>
    <property type="match status" value="1"/>
</dbReference>
<dbReference type="SMART" id="SM00345">
    <property type="entry name" value="HTH_GNTR"/>
    <property type="match status" value="1"/>
</dbReference>
<feature type="domain" description="HTH gntR-type" evidence="9">
    <location>
        <begin position="11"/>
        <end position="79"/>
    </location>
</feature>
<dbReference type="InterPro" id="IPR000524">
    <property type="entry name" value="Tscrpt_reg_HTH_GntR"/>
</dbReference>
<evidence type="ECO:0000256" key="7">
    <source>
        <dbReference type="ARBA" id="ARBA00023163"/>
    </source>
</evidence>
<dbReference type="InterPro" id="IPR050490">
    <property type="entry name" value="Bact_solute-bd_prot1"/>
</dbReference>
<comment type="caution">
    <text evidence="10">The sequence shown here is derived from an EMBL/GenBank/DDBJ whole genome shotgun (WGS) entry which is preliminary data.</text>
</comment>
<dbReference type="PANTHER" id="PTHR43649:SF33">
    <property type="entry name" value="POLYGALACTURONAN_RHAMNOGALACTURONAN-BINDING PROTEIN YTCQ"/>
    <property type="match status" value="1"/>
</dbReference>
<dbReference type="Proteomes" id="UP000639396">
    <property type="component" value="Unassembled WGS sequence"/>
</dbReference>
<keyword evidence="3" id="KW-0805">Transcription regulation</keyword>
<dbReference type="PANTHER" id="PTHR43649">
    <property type="entry name" value="ARABINOSE-BINDING PROTEIN-RELATED"/>
    <property type="match status" value="1"/>
</dbReference>
<reference evidence="10" key="1">
    <citation type="submission" date="2020-09" db="EMBL/GenBank/DDBJ databases">
        <title>A novel bacterium of genus Paenibacillus, isolated from South China Sea.</title>
        <authorList>
            <person name="Huang H."/>
            <person name="Mo K."/>
            <person name="Hu Y."/>
        </authorList>
    </citation>
    <scope>NUCLEOTIDE SEQUENCE</scope>
    <source>
        <strain evidence="10">IB182363</strain>
    </source>
</reference>
<evidence type="ECO:0000259" key="9">
    <source>
        <dbReference type="PROSITE" id="PS50949"/>
    </source>
</evidence>